<dbReference type="GO" id="GO:0003723">
    <property type="term" value="F:RNA binding"/>
    <property type="evidence" value="ECO:0007669"/>
    <property type="project" value="InterPro"/>
</dbReference>
<dbReference type="InterPro" id="IPR002885">
    <property type="entry name" value="PPR_rpt"/>
</dbReference>
<sequence>MQENDYFKEALEFFSRMRMFGLKPNNFTFASVFKACLGLEAVDVGKSVHGCALKTRYELDNYVGVALLDLYTESGYVDDARRVFEEIPKKDVIPWSFMIARYAQSGRSEDAVELFCRMRKALVIPNQFTFASVLQACATMASLDLGKQIHSHVLKFGLGSDVFVSNALMDVYAKCGNMESSMELFAESTNRNDVTWNTVIVGYVQLGDGEKALSTFLNMLQYQVQATEVTYSSVLRACASLAALKPGTQIHSLTVKTIFDKDIAVSNALIDMYAKCGSIKDSRLVFHMMNKRDEVSWNAMISGYSLHGLGGEALRVFEKMKSTEFKPNKLTFVGVLSACCNAGLLDQGQAYFTSMVREYGIEPCMEHYTCMVWLLGRSGPS</sequence>
<dbReference type="InterPro" id="IPR011990">
    <property type="entry name" value="TPR-like_helical_dom_sf"/>
</dbReference>
<dbReference type="FunFam" id="1.25.40.10:FF:000494">
    <property type="entry name" value="Putative pentatricopeptide repeat-containing protein, mitochondrial"/>
    <property type="match status" value="1"/>
</dbReference>
<dbReference type="PANTHER" id="PTHR47926">
    <property type="entry name" value="PENTATRICOPEPTIDE REPEAT-CONTAINING PROTEIN"/>
    <property type="match status" value="1"/>
</dbReference>
<dbReference type="FunFam" id="1.25.40.10:FF:000158">
    <property type="entry name" value="pentatricopeptide repeat-containing protein At2g33680"/>
    <property type="match status" value="1"/>
</dbReference>
<dbReference type="EMBL" id="JBBPBK010000010">
    <property type="protein sequence ID" value="KAK9276282.1"/>
    <property type="molecule type" value="Genomic_DNA"/>
</dbReference>
<dbReference type="Gene3D" id="1.25.40.10">
    <property type="entry name" value="Tetratricopeptide repeat domain"/>
    <property type="match status" value="3"/>
</dbReference>
<gene>
    <name evidence="3" type="ORF">L1049_005813</name>
</gene>
<evidence type="ECO:0000256" key="1">
    <source>
        <dbReference type="ARBA" id="ARBA00022737"/>
    </source>
</evidence>
<dbReference type="PANTHER" id="PTHR47926:SF520">
    <property type="entry name" value="DYW DOMAIN-CONTAINING PROTEIN"/>
    <property type="match status" value="1"/>
</dbReference>
<organism evidence="3 4">
    <name type="scientific">Liquidambar formosana</name>
    <name type="common">Formosan gum</name>
    <dbReference type="NCBI Taxonomy" id="63359"/>
    <lineage>
        <taxon>Eukaryota</taxon>
        <taxon>Viridiplantae</taxon>
        <taxon>Streptophyta</taxon>
        <taxon>Embryophyta</taxon>
        <taxon>Tracheophyta</taxon>
        <taxon>Spermatophyta</taxon>
        <taxon>Magnoliopsida</taxon>
        <taxon>eudicotyledons</taxon>
        <taxon>Gunneridae</taxon>
        <taxon>Pentapetalae</taxon>
        <taxon>Saxifragales</taxon>
        <taxon>Altingiaceae</taxon>
        <taxon>Liquidambar</taxon>
    </lineage>
</organism>
<evidence type="ECO:0000256" key="2">
    <source>
        <dbReference type="PROSITE-ProRule" id="PRU00708"/>
    </source>
</evidence>
<evidence type="ECO:0000313" key="3">
    <source>
        <dbReference type="EMBL" id="KAK9276282.1"/>
    </source>
</evidence>
<evidence type="ECO:0000313" key="4">
    <source>
        <dbReference type="Proteomes" id="UP001415857"/>
    </source>
</evidence>
<keyword evidence="4" id="KW-1185">Reference proteome</keyword>
<dbReference type="InterPro" id="IPR046960">
    <property type="entry name" value="PPR_At4g14850-like_plant"/>
</dbReference>
<dbReference type="AlphaFoldDB" id="A0AAP0REA7"/>
<protein>
    <recommendedName>
        <fullName evidence="5">Pentatricopeptide repeat-containing protein</fullName>
    </recommendedName>
</protein>
<dbReference type="SUPFAM" id="SSF48452">
    <property type="entry name" value="TPR-like"/>
    <property type="match status" value="1"/>
</dbReference>
<dbReference type="FunFam" id="1.25.40.10:FF:000344">
    <property type="entry name" value="Pentatricopeptide repeat-containing protein"/>
    <property type="match status" value="1"/>
</dbReference>
<dbReference type="GO" id="GO:0009451">
    <property type="term" value="P:RNA modification"/>
    <property type="evidence" value="ECO:0007669"/>
    <property type="project" value="InterPro"/>
</dbReference>
<accession>A0AAP0REA7</accession>
<dbReference type="Pfam" id="PF13041">
    <property type="entry name" value="PPR_2"/>
    <property type="match status" value="3"/>
</dbReference>
<name>A0AAP0REA7_LIQFO</name>
<feature type="repeat" description="PPR" evidence="2">
    <location>
        <begin position="328"/>
        <end position="363"/>
    </location>
</feature>
<feature type="repeat" description="PPR" evidence="2">
    <location>
        <begin position="293"/>
        <end position="327"/>
    </location>
</feature>
<dbReference type="GO" id="GO:0099402">
    <property type="term" value="P:plant organ development"/>
    <property type="evidence" value="ECO:0007669"/>
    <property type="project" value="UniProtKB-ARBA"/>
</dbReference>
<reference evidence="3 4" key="1">
    <citation type="journal article" date="2024" name="Plant J.">
        <title>Genome sequences and population genomics reveal climatic adaptation and genomic divergence between two closely related sweetgum species.</title>
        <authorList>
            <person name="Xu W.Q."/>
            <person name="Ren C.Q."/>
            <person name="Zhang X.Y."/>
            <person name="Comes H.P."/>
            <person name="Liu X.H."/>
            <person name="Li Y.G."/>
            <person name="Kettle C.J."/>
            <person name="Jalonen R."/>
            <person name="Gaisberger H."/>
            <person name="Ma Y.Z."/>
            <person name="Qiu Y.X."/>
        </authorList>
    </citation>
    <scope>NUCLEOTIDE SEQUENCE [LARGE SCALE GENOMIC DNA]</scope>
    <source>
        <strain evidence="3">Hangzhou</strain>
    </source>
</reference>
<dbReference type="Proteomes" id="UP001415857">
    <property type="component" value="Unassembled WGS sequence"/>
</dbReference>
<dbReference type="PROSITE" id="PS51375">
    <property type="entry name" value="PPR"/>
    <property type="match status" value="4"/>
</dbReference>
<feature type="repeat" description="PPR" evidence="2">
    <location>
        <begin position="192"/>
        <end position="226"/>
    </location>
</feature>
<evidence type="ECO:0008006" key="5">
    <source>
        <dbReference type="Google" id="ProtNLM"/>
    </source>
</evidence>
<comment type="caution">
    <text evidence="3">The sequence shown here is derived from an EMBL/GenBank/DDBJ whole genome shotgun (WGS) entry which is preliminary data.</text>
</comment>
<feature type="repeat" description="PPR" evidence="2">
    <location>
        <begin position="91"/>
        <end position="125"/>
    </location>
</feature>
<dbReference type="NCBIfam" id="TIGR00756">
    <property type="entry name" value="PPR"/>
    <property type="match status" value="3"/>
</dbReference>
<dbReference type="Pfam" id="PF01535">
    <property type="entry name" value="PPR"/>
    <property type="match status" value="2"/>
</dbReference>
<keyword evidence="1" id="KW-0677">Repeat</keyword>
<proteinExistence type="predicted"/>